<protein>
    <recommendedName>
        <fullName evidence="14">Golgi SNAP receptor complex member 2</fullName>
    </recommendedName>
</protein>
<dbReference type="PANTHER" id="PTHR21230:SF1">
    <property type="entry name" value="GOLGI SNAP RECEPTOR COMPLEX MEMBER 2"/>
    <property type="match status" value="1"/>
</dbReference>
<evidence type="ECO:0000256" key="11">
    <source>
        <dbReference type="SAM" id="Phobius"/>
    </source>
</evidence>
<keyword evidence="1 10" id="KW-0813">Transport</keyword>
<reference evidence="12" key="2">
    <citation type="submission" date="2020-05" db="UniProtKB">
        <authorList>
            <consortium name="EnsemblMetazoa"/>
        </authorList>
    </citation>
    <scope>IDENTIFICATION</scope>
    <source>
        <strain evidence="12">IAEA</strain>
    </source>
</reference>
<dbReference type="EnsemblMetazoa" id="GBRI029266-RA">
    <property type="protein sequence ID" value="GBRI029266-PA"/>
    <property type="gene ID" value="GBRI029266"/>
</dbReference>
<keyword evidence="3 10" id="KW-0653">Protein transport</keyword>
<proteinExistence type="inferred from homology"/>
<dbReference type="GO" id="GO:0000149">
    <property type="term" value="F:SNARE binding"/>
    <property type="evidence" value="ECO:0007669"/>
    <property type="project" value="TreeGrafter"/>
</dbReference>
<evidence type="ECO:0000256" key="2">
    <source>
        <dbReference type="ARBA" id="ARBA00022692"/>
    </source>
</evidence>
<comment type="similarity">
    <text evidence="9 10">Belongs to the GOSR2 family.</text>
</comment>
<evidence type="ECO:0000256" key="6">
    <source>
        <dbReference type="ARBA" id="ARBA00023136"/>
    </source>
</evidence>
<evidence type="ECO:0000256" key="5">
    <source>
        <dbReference type="ARBA" id="ARBA00023034"/>
    </source>
</evidence>
<dbReference type="InterPro" id="IPR027027">
    <property type="entry name" value="GOSR2/Membrin/Bos1"/>
</dbReference>
<comment type="subcellular location">
    <subcellularLocation>
        <location evidence="8">Golgi apparatus</location>
        <location evidence="8">cis-Golgi network membrane</location>
        <topology evidence="8">Single-pass type IV membrane protein</topology>
    </subcellularLocation>
</comment>
<keyword evidence="5" id="KW-0333">Golgi apparatus</keyword>
<dbReference type="GO" id="GO:0005484">
    <property type="term" value="F:SNAP receptor activity"/>
    <property type="evidence" value="ECO:0007669"/>
    <property type="project" value="InterPro"/>
</dbReference>
<dbReference type="AlphaFoldDB" id="A0A1A9WR99"/>
<dbReference type="VEuPathDB" id="VectorBase:GBRI029266"/>
<dbReference type="STRING" id="37001.A0A1A9WR99"/>
<name>A0A1A9WR99_9MUSC</name>
<keyword evidence="13" id="KW-1185">Reference proteome</keyword>
<dbReference type="GO" id="GO:0005794">
    <property type="term" value="C:Golgi apparatus"/>
    <property type="evidence" value="ECO:0007669"/>
    <property type="project" value="UniProtKB-SubCell"/>
</dbReference>
<evidence type="ECO:0008006" key="14">
    <source>
        <dbReference type="Google" id="ProtNLM"/>
    </source>
</evidence>
<evidence type="ECO:0000256" key="1">
    <source>
        <dbReference type="ARBA" id="ARBA00022448"/>
    </source>
</evidence>
<dbReference type="GO" id="GO:0012507">
    <property type="term" value="C:ER to Golgi transport vesicle membrane"/>
    <property type="evidence" value="ECO:0007669"/>
    <property type="project" value="TreeGrafter"/>
</dbReference>
<dbReference type="PIRSF" id="PIRSF028865">
    <property type="entry name" value="Membrin-2"/>
    <property type="match status" value="1"/>
</dbReference>
<evidence type="ECO:0000256" key="4">
    <source>
        <dbReference type="ARBA" id="ARBA00022989"/>
    </source>
</evidence>
<dbReference type="Pfam" id="PF12352">
    <property type="entry name" value="V-SNARE_C"/>
    <property type="match status" value="1"/>
</dbReference>
<evidence type="ECO:0000313" key="13">
    <source>
        <dbReference type="Proteomes" id="UP000091820"/>
    </source>
</evidence>
<dbReference type="GO" id="GO:0005789">
    <property type="term" value="C:endoplasmic reticulum membrane"/>
    <property type="evidence" value="ECO:0007669"/>
    <property type="project" value="TreeGrafter"/>
</dbReference>
<keyword evidence="2 11" id="KW-0812">Transmembrane</keyword>
<dbReference type="CDD" id="cd15863">
    <property type="entry name" value="SNARE_GS27"/>
    <property type="match status" value="1"/>
</dbReference>
<keyword evidence="4 11" id="KW-1133">Transmembrane helix</keyword>
<dbReference type="Gene3D" id="1.20.5.110">
    <property type="match status" value="1"/>
</dbReference>
<reference evidence="13" key="1">
    <citation type="submission" date="2014-03" db="EMBL/GenBank/DDBJ databases">
        <authorList>
            <person name="Aksoy S."/>
            <person name="Warren W."/>
            <person name="Wilson R.K."/>
        </authorList>
    </citation>
    <scope>NUCLEOTIDE SEQUENCE [LARGE SCALE GENOMIC DNA]</scope>
    <source>
        <strain evidence="13">IAEA</strain>
    </source>
</reference>
<comment type="function">
    <text evidence="7 10">Involved in transport of proteins from the cis/medial-Golgi to the trans-Golgi network.</text>
</comment>
<dbReference type="Proteomes" id="UP000091820">
    <property type="component" value="Unassembled WGS sequence"/>
</dbReference>
<evidence type="ECO:0000256" key="7">
    <source>
        <dbReference type="ARBA" id="ARBA00037078"/>
    </source>
</evidence>
<accession>A0A1A9WR99</accession>
<organism evidence="12 13">
    <name type="scientific">Glossina brevipalpis</name>
    <dbReference type="NCBI Taxonomy" id="37001"/>
    <lineage>
        <taxon>Eukaryota</taxon>
        <taxon>Metazoa</taxon>
        <taxon>Ecdysozoa</taxon>
        <taxon>Arthropoda</taxon>
        <taxon>Hexapoda</taxon>
        <taxon>Insecta</taxon>
        <taxon>Pterygota</taxon>
        <taxon>Neoptera</taxon>
        <taxon>Endopterygota</taxon>
        <taxon>Diptera</taxon>
        <taxon>Brachycera</taxon>
        <taxon>Muscomorpha</taxon>
        <taxon>Hippoboscoidea</taxon>
        <taxon>Glossinidae</taxon>
        <taxon>Glossina</taxon>
    </lineage>
</organism>
<evidence type="ECO:0000256" key="8">
    <source>
        <dbReference type="ARBA" id="ARBA00037862"/>
    </source>
</evidence>
<dbReference type="GO" id="GO:0031201">
    <property type="term" value="C:SNARE complex"/>
    <property type="evidence" value="ECO:0007669"/>
    <property type="project" value="TreeGrafter"/>
</dbReference>
<dbReference type="GO" id="GO:0006906">
    <property type="term" value="P:vesicle fusion"/>
    <property type="evidence" value="ECO:0007669"/>
    <property type="project" value="TreeGrafter"/>
</dbReference>
<feature type="transmembrane region" description="Helical" evidence="11">
    <location>
        <begin position="192"/>
        <end position="213"/>
    </location>
</feature>
<evidence type="ECO:0000256" key="3">
    <source>
        <dbReference type="ARBA" id="ARBA00022927"/>
    </source>
</evidence>
<evidence type="ECO:0000256" key="9">
    <source>
        <dbReference type="ARBA" id="ARBA00038172"/>
    </source>
</evidence>
<dbReference type="PANTHER" id="PTHR21230">
    <property type="entry name" value="VESICLE TRANSPORT V-SNARE PROTEIN VTI1-RELATED"/>
    <property type="match status" value="1"/>
</dbReference>
<dbReference type="SUPFAM" id="SSF58038">
    <property type="entry name" value="SNARE fusion complex"/>
    <property type="match status" value="1"/>
</dbReference>
<dbReference type="GO" id="GO:0031902">
    <property type="term" value="C:late endosome membrane"/>
    <property type="evidence" value="ECO:0007669"/>
    <property type="project" value="TreeGrafter"/>
</dbReference>
<sequence length="214" mass="24828">MDALYHQTNHILQEIEKNFQKLVQTSGAPENYDVENEIQMKITQVNSNCDRLDVLLYKVHASQRPNAKMRVDQLKYDVRHLQSSLQLYREKRQKRQAELSEREQLLSHRFTANNNETCLDIDYALQHHNQLDNVHRGVDDMLSSGSNILSSLVNQRSTLKGAQKRIMTIGSTLGLSNHTMKLIERRIVEDKYVMLGGMFITLLTICLVIYFIVL</sequence>
<evidence type="ECO:0000256" key="10">
    <source>
        <dbReference type="PIRNR" id="PIRNR028865"/>
    </source>
</evidence>
<dbReference type="GO" id="GO:0015031">
    <property type="term" value="P:protein transport"/>
    <property type="evidence" value="ECO:0007669"/>
    <property type="project" value="UniProtKB-KW"/>
</dbReference>
<keyword evidence="6 10" id="KW-0472">Membrane</keyword>
<evidence type="ECO:0000313" key="12">
    <source>
        <dbReference type="EnsemblMetazoa" id="GBRI029266-PA"/>
    </source>
</evidence>